<evidence type="ECO:0000256" key="1">
    <source>
        <dbReference type="ARBA" id="ARBA00004651"/>
    </source>
</evidence>
<dbReference type="InterPro" id="IPR000326">
    <property type="entry name" value="PAP2/HPO"/>
</dbReference>
<evidence type="ECO:0000256" key="4">
    <source>
        <dbReference type="ARBA" id="ARBA00022801"/>
    </source>
</evidence>
<dbReference type="PANTHER" id="PTHR14969:SF62">
    <property type="entry name" value="DECAPRENYLPHOSPHORYL-5-PHOSPHORIBOSE PHOSPHATASE RV3807C-RELATED"/>
    <property type="match status" value="1"/>
</dbReference>
<dbReference type="OrthoDB" id="9773582at2"/>
<dbReference type="Pfam" id="PF01569">
    <property type="entry name" value="PAP2"/>
    <property type="match status" value="1"/>
</dbReference>
<dbReference type="GO" id="GO:0005886">
    <property type="term" value="C:plasma membrane"/>
    <property type="evidence" value="ECO:0007669"/>
    <property type="project" value="UniProtKB-SubCell"/>
</dbReference>
<evidence type="ECO:0000256" key="3">
    <source>
        <dbReference type="ARBA" id="ARBA00022692"/>
    </source>
</evidence>
<evidence type="ECO:0000313" key="11">
    <source>
        <dbReference type="Proteomes" id="UP000245647"/>
    </source>
</evidence>
<gene>
    <name evidence="10" type="ORF">DDR33_09875</name>
</gene>
<keyword evidence="3 7" id="KW-0812">Transmembrane</keyword>
<feature type="signal peptide" evidence="8">
    <location>
        <begin position="1"/>
        <end position="21"/>
    </location>
</feature>
<dbReference type="PANTHER" id="PTHR14969">
    <property type="entry name" value="SPHINGOSINE-1-PHOSPHATE PHOSPHOHYDROLASE"/>
    <property type="match status" value="1"/>
</dbReference>
<evidence type="ECO:0000313" key="10">
    <source>
        <dbReference type="EMBL" id="PWG80759.1"/>
    </source>
</evidence>
<accession>A0A2U2PHZ2</accession>
<feature type="transmembrane region" description="Helical" evidence="7">
    <location>
        <begin position="82"/>
        <end position="103"/>
    </location>
</feature>
<dbReference type="AlphaFoldDB" id="A0A2U2PHZ2"/>
<reference evidence="10 11" key="1">
    <citation type="submission" date="2018-04" db="EMBL/GenBank/DDBJ databases">
        <title>Pedobacter chongqingensis sp. nov., isolated from a rottenly hemp rope.</title>
        <authorList>
            <person name="Cai Y."/>
        </authorList>
    </citation>
    <scope>NUCLEOTIDE SEQUENCE [LARGE SCALE GENOMIC DNA]</scope>
    <source>
        <strain evidence="10 11">FJ4-8</strain>
    </source>
</reference>
<dbReference type="Proteomes" id="UP000245647">
    <property type="component" value="Unassembled WGS sequence"/>
</dbReference>
<organism evidence="10 11">
    <name type="scientific">Pararcticibacter amylolyticus</name>
    <dbReference type="NCBI Taxonomy" id="2173175"/>
    <lineage>
        <taxon>Bacteria</taxon>
        <taxon>Pseudomonadati</taxon>
        <taxon>Bacteroidota</taxon>
        <taxon>Sphingobacteriia</taxon>
        <taxon>Sphingobacteriales</taxon>
        <taxon>Sphingobacteriaceae</taxon>
        <taxon>Pararcticibacter</taxon>
    </lineage>
</organism>
<name>A0A2U2PHZ2_9SPHI</name>
<evidence type="ECO:0000256" key="5">
    <source>
        <dbReference type="ARBA" id="ARBA00022989"/>
    </source>
</evidence>
<comment type="caution">
    <text evidence="10">The sequence shown here is derived from an EMBL/GenBank/DDBJ whole genome shotgun (WGS) entry which is preliminary data.</text>
</comment>
<dbReference type="SUPFAM" id="SSF48317">
    <property type="entry name" value="Acid phosphatase/Vanadium-dependent haloperoxidase"/>
    <property type="match status" value="1"/>
</dbReference>
<dbReference type="Gene3D" id="1.20.144.10">
    <property type="entry name" value="Phosphatidic acid phosphatase type 2/haloperoxidase"/>
    <property type="match status" value="1"/>
</dbReference>
<keyword evidence="6 7" id="KW-0472">Membrane</keyword>
<dbReference type="SMART" id="SM00014">
    <property type="entry name" value="acidPPc"/>
    <property type="match status" value="1"/>
</dbReference>
<dbReference type="CDD" id="cd01610">
    <property type="entry name" value="PAP2_like"/>
    <property type="match status" value="1"/>
</dbReference>
<evidence type="ECO:0000256" key="6">
    <source>
        <dbReference type="ARBA" id="ARBA00023136"/>
    </source>
</evidence>
<protein>
    <submittedName>
        <fullName evidence="10">Phosphatase PAP2 family protein</fullName>
    </submittedName>
</protein>
<feature type="chain" id="PRO_5015464496" evidence="8">
    <location>
        <begin position="22"/>
        <end position="196"/>
    </location>
</feature>
<keyword evidence="5 7" id="KW-1133">Transmembrane helix</keyword>
<comment type="subcellular location">
    <subcellularLocation>
        <location evidence="1">Cell membrane</location>
        <topology evidence="1">Multi-pass membrane protein</topology>
    </subcellularLocation>
</comment>
<keyword evidence="2" id="KW-1003">Cell membrane</keyword>
<dbReference type="InterPro" id="IPR036938">
    <property type="entry name" value="PAP2/HPO_sf"/>
</dbReference>
<feature type="domain" description="Phosphatidic acid phosphatase type 2/haloperoxidase" evidence="9">
    <location>
        <begin position="82"/>
        <end position="191"/>
    </location>
</feature>
<evidence type="ECO:0000256" key="8">
    <source>
        <dbReference type="SAM" id="SignalP"/>
    </source>
</evidence>
<evidence type="ECO:0000259" key="9">
    <source>
        <dbReference type="SMART" id="SM00014"/>
    </source>
</evidence>
<keyword evidence="8" id="KW-0732">Signal</keyword>
<keyword evidence="11" id="KW-1185">Reference proteome</keyword>
<keyword evidence="4" id="KW-0378">Hydrolase</keyword>
<evidence type="ECO:0000256" key="2">
    <source>
        <dbReference type="ARBA" id="ARBA00022475"/>
    </source>
</evidence>
<dbReference type="EMBL" id="QEAS01000007">
    <property type="protein sequence ID" value="PWG80759.1"/>
    <property type="molecule type" value="Genomic_DNA"/>
</dbReference>
<dbReference type="GO" id="GO:0016787">
    <property type="term" value="F:hydrolase activity"/>
    <property type="evidence" value="ECO:0007669"/>
    <property type="project" value="UniProtKB-KW"/>
</dbReference>
<dbReference type="RefSeq" id="WP_109415615.1">
    <property type="nucleotide sequence ID" value="NZ_QEAS01000007.1"/>
</dbReference>
<proteinExistence type="predicted"/>
<evidence type="ECO:0000256" key="7">
    <source>
        <dbReference type="SAM" id="Phobius"/>
    </source>
</evidence>
<sequence length="196" mass="21423">MQIKITIAAVFLCWGVNCAVAQSLVDKFDDRILIKVADNRTEAKNDIFLFLSKTNNYVNIAVPVGMFAAGLMDGDQQTRRDAMYVASSSAVSFLLTNLIKVVVKRPRPFIRNVKVVPLYRAGGYSFPSGHTSSSFTTATALSSVYPKWYVIAPSYLWASSVSYSRIYLGVHHPSDVLTGAALGAGSALSLKFIKKE</sequence>